<dbReference type="Proteomes" id="UP000032803">
    <property type="component" value="Chromosome I"/>
</dbReference>
<dbReference type="RefSeq" id="WP_045105047.1">
    <property type="nucleotide sequence ID" value="NZ_LN681225.1"/>
</dbReference>
<reference evidence="2" key="1">
    <citation type="submission" date="2014-09" db="EMBL/GenBank/DDBJ databases">
        <authorList>
            <person name="Gomez-Valero L."/>
        </authorList>
    </citation>
    <scope>NUCLEOTIDE SEQUENCE [LARGE SCALE GENOMIC DNA]</scope>
    <source>
        <strain evidence="2">ATCC35250</strain>
    </source>
</reference>
<dbReference type="KEGG" id="lha:LHA_0422"/>
<gene>
    <name evidence="1" type="ORF">LHA_0422</name>
</gene>
<evidence type="ECO:0000313" key="1">
    <source>
        <dbReference type="EMBL" id="CEK09524.1"/>
    </source>
</evidence>
<dbReference type="PROSITE" id="PS51257">
    <property type="entry name" value="PROKAR_LIPOPROTEIN"/>
    <property type="match status" value="1"/>
</dbReference>
<protein>
    <recommendedName>
        <fullName evidence="3">Lipoprotein</fullName>
    </recommendedName>
</protein>
<dbReference type="OrthoDB" id="9147983at2"/>
<evidence type="ECO:0008006" key="3">
    <source>
        <dbReference type="Google" id="ProtNLM"/>
    </source>
</evidence>
<keyword evidence="2" id="KW-1185">Reference proteome</keyword>
<accession>A0A0A8URY7</accession>
<sequence length="318" mass="36756">MKLLPILLAIFLIGLTACEKIALMTTPQKKPMPSNTELTRNAEHYFWQTLHHGNYQDIEKADFLLMAAYLQNPNDPTLAAHIGFLHIWKITERQRLPNKSPLMTNEIILAKKYFSDALQLQPHMPIYEGFLGDSELIGGKIFHDPQEEVRGYFRLKRAINNWPEFNYFTAGYPMSSLSYEDKHFKEGLEWQWKTLDLCAGEKINRHSPGFAKYMSQETTAGKKRACWNSIIAPHNFEGFFLNMGDMLVKSGDWQTGIAIYQNAKLSKSYSLWPYKHLLEQRIVYAKDNVVNFRKELTTPDKAILFNSGYGCVACHQHK</sequence>
<dbReference type="PATRIC" id="fig|449.7.peg.391"/>
<dbReference type="STRING" id="449.LHA_0422"/>
<dbReference type="AlphaFoldDB" id="A0A0A8URY7"/>
<dbReference type="HOGENOM" id="CLU_876592_0_0_6"/>
<name>A0A0A8URY7_LEGHA</name>
<proteinExistence type="predicted"/>
<organism evidence="1 2">
    <name type="scientific">Legionella hackeliae</name>
    <dbReference type="NCBI Taxonomy" id="449"/>
    <lineage>
        <taxon>Bacteria</taxon>
        <taxon>Pseudomonadati</taxon>
        <taxon>Pseudomonadota</taxon>
        <taxon>Gammaproteobacteria</taxon>
        <taxon>Legionellales</taxon>
        <taxon>Legionellaceae</taxon>
        <taxon>Legionella</taxon>
    </lineage>
</organism>
<dbReference type="EMBL" id="LN681225">
    <property type="protein sequence ID" value="CEK09524.1"/>
    <property type="molecule type" value="Genomic_DNA"/>
</dbReference>
<evidence type="ECO:0000313" key="2">
    <source>
        <dbReference type="Proteomes" id="UP000032803"/>
    </source>
</evidence>